<evidence type="ECO:0000313" key="2">
    <source>
        <dbReference type="Proteomes" id="UP000824890"/>
    </source>
</evidence>
<dbReference type="EMBL" id="JAGKQM010000011">
    <property type="protein sequence ID" value="KAH0905258.1"/>
    <property type="molecule type" value="Genomic_DNA"/>
</dbReference>
<name>A0ABQ8BLN2_BRANA</name>
<accession>A0ABQ8BLN2</accession>
<reference evidence="1 2" key="1">
    <citation type="submission" date="2021-05" db="EMBL/GenBank/DDBJ databases">
        <title>Genome Assembly of Synthetic Allotetraploid Brassica napus Reveals Homoeologous Exchanges between Subgenomes.</title>
        <authorList>
            <person name="Davis J.T."/>
        </authorList>
    </citation>
    <scope>NUCLEOTIDE SEQUENCE [LARGE SCALE GENOMIC DNA]</scope>
    <source>
        <strain evidence="2">cv. Da-Ae</strain>
        <tissue evidence="1">Seedling</tissue>
    </source>
</reference>
<comment type="caution">
    <text evidence="1">The sequence shown here is derived from an EMBL/GenBank/DDBJ whole genome shotgun (WGS) entry which is preliminary data.</text>
</comment>
<proteinExistence type="predicted"/>
<keyword evidence="2" id="KW-1185">Reference proteome</keyword>
<sequence>CEPSQMLSKIQDVALRIDSEALVRLCESLREQLLDGDFIDWEEVY</sequence>
<evidence type="ECO:0000313" key="1">
    <source>
        <dbReference type="EMBL" id="KAH0905258.1"/>
    </source>
</evidence>
<protein>
    <submittedName>
        <fullName evidence="1">Uncharacterized protein</fullName>
    </submittedName>
</protein>
<gene>
    <name evidence="1" type="ORF">HID58_044761</name>
</gene>
<feature type="non-terminal residue" evidence="1">
    <location>
        <position position="1"/>
    </location>
</feature>
<dbReference type="Proteomes" id="UP000824890">
    <property type="component" value="Unassembled WGS sequence"/>
</dbReference>
<organism evidence="1 2">
    <name type="scientific">Brassica napus</name>
    <name type="common">Rape</name>
    <dbReference type="NCBI Taxonomy" id="3708"/>
    <lineage>
        <taxon>Eukaryota</taxon>
        <taxon>Viridiplantae</taxon>
        <taxon>Streptophyta</taxon>
        <taxon>Embryophyta</taxon>
        <taxon>Tracheophyta</taxon>
        <taxon>Spermatophyta</taxon>
        <taxon>Magnoliopsida</taxon>
        <taxon>eudicotyledons</taxon>
        <taxon>Gunneridae</taxon>
        <taxon>Pentapetalae</taxon>
        <taxon>rosids</taxon>
        <taxon>malvids</taxon>
        <taxon>Brassicales</taxon>
        <taxon>Brassicaceae</taxon>
        <taxon>Brassiceae</taxon>
        <taxon>Brassica</taxon>
    </lineage>
</organism>